<evidence type="ECO:0000313" key="2">
    <source>
        <dbReference type="EMBL" id="RCG15587.1"/>
    </source>
</evidence>
<reference evidence="2 3" key="1">
    <citation type="submission" date="2018-06" db="EMBL/GenBank/DDBJ databases">
        <title>Streptomyces reniochalinae sp. nov. and Streptomyces diacarnus sp. nov. from marine sponges.</title>
        <authorList>
            <person name="Li L."/>
        </authorList>
    </citation>
    <scope>NUCLEOTIDE SEQUENCE [LARGE SCALE GENOMIC DNA]</scope>
    <source>
        <strain evidence="2 3">LHW51701</strain>
    </source>
</reference>
<keyword evidence="3" id="KW-1185">Reference proteome</keyword>
<proteinExistence type="predicted"/>
<evidence type="ECO:0000313" key="3">
    <source>
        <dbReference type="Proteomes" id="UP000252914"/>
    </source>
</evidence>
<organism evidence="2 3">
    <name type="scientific">Streptomyces diacarni</name>
    <dbReference type="NCBI Taxonomy" id="2800381"/>
    <lineage>
        <taxon>Bacteria</taxon>
        <taxon>Bacillati</taxon>
        <taxon>Actinomycetota</taxon>
        <taxon>Actinomycetes</taxon>
        <taxon>Kitasatosporales</taxon>
        <taxon>Streptomycetaceae</taxon>
        <taxon>Streptomyces</taxon>
    </lineage>
</organism>
<feature type="transmembrane region" description="Helical" evidence="1">
    <location>
        <begin position="99"/>
        <end position="121"/>
    </location>
</feature>
<keyword evidence="1" id="KW-0812">Transmembrane</keyword>
<feature type="transmembrane region" description="Helical" evidence="1">
    <location>
        <begin position="59"/>
        <end position="78"/>
    </location>
</feature>
<dbReference type="AlphaFoldDB" id="A0A367EE13"/>
<dbReference type="RefSeq" id="WP_114025146.1">
    <property type="nucleotide sequence ID" value="NZ_QOIN01000066.1"/>
</dbReference>
<dbReference type="Proteomes" id="UP000252914">
    <property type="component" value="Unassembled WGS sequence"/>
</dbReference>
<name>A0A367EE13_9ACTN</name>
<feature type="transmembrane region" description="Helical" evidence="1">
    <location>
        <begin position="33"/>
        <end position="53"/>
    </location>
</feature>
<accession>A0A367EE13</accession>
<feature type="transmembrane region" description="Helical" evidence="1">
    <location>
        <begin position="127"/>
        <end position="145"/>
    </location>
</feature>
<protein>
    <submittedName>
        <fullName evidence="2">Uncharacterized protein</fullName>
    </submittedName>
</protein>
<sequence length="174" mass="18988">MTDRPTPAEAARALQEAEHRRDQVFASVQESRWVAVVCGTVLFACLAAPDFFGSEATRWTSPLLAVLSVTYAVMLNTRRGSALLGRPTRLRRKEIAPRFATIARVILLLVMAAGLAAAFIPHPGIPLPYWRTVAGVLLGGFVIVFGRRSEQALLAVARRDRTEGKDLGWAHGGR</sequence>
<evidence type="ECO:0000256" key="1">
    <source>
        <dbReference type="SAM" id="Phobius"/>
    </source>
</evidence>
<keyword evidence="1" id="KW-0472">Membrane</keyword>
<dbReference type="EMBL" id="QOIN01000066">
    <property type="protein sequence ID" value="RCG15587.1"/>
    <property type="molecule type" value="Genomic_DNA"/>
</dbReference>
<keyword evidence="1" id="KW-1133">Transmembrane helix</keyword>
<gene>
    <name evidence="2" type="ORF">DTL70_29980</name>
</gene>
<comment type="caution">
    <text evidence="2">The sequence shown here is derived from an EMBL/GenBank/DDBJ whole genome shotgun (WGS) entry which is preliminary data.</text>
</comment>